<dbReference type="PANTHER" id="PTHR16305:SF28">
    <property type="entry name" value="GUANYLATE CYCLASE DOMAIN-CONTAINING PROTEIN"/>
    <property type="match status" value="1"/>
</dbReference>
<dbReference type="SUPFAM" id="SSF48452">
    <property type="entry name" value="TPR-like"/>
    <property type="match status" value="2"/>
</dbReference>
<dbReference type="SUPFAM" id="SSF52540">
    <property type="entry name" value="P-loop containing nucleoside triphosphate hydrolases"/>
    <property type="match status" value="1"/>
</dbReference>
<protein>
    <submittedName>
        <fullName evidence="4">AAA family ATPase</fullName>
    </submittedName>
</protein>
<dbReference type="Pfam" id="PF13191">
    <property type="entry name" value="AAA_16"/>
    <property type="match status" value="1"/>
</dbReference>
<gene>
    <name evidence="4" type="ORF">QA636_11995</name>
</gene>
<keyword evidence="1" id="KW-0547">Nucleotide-binding</keyword>
<evidence type="ECO:0000256" key="2">
    <source>
        <dbReference type="ARBA" id="ARBA00022840"/>
    </source>
</evidence>
<dbReference type="Gene3D" id="1.25.40.10">
    <property type="entry name" value="Tetratricopeptide repeat domain"/>
    <property type="match status" value="1"/>
</dbReference>
<dbReference type="EMBL" id="CP121646">
    <property type="protein sequence ID" value="WFU66186.1"/>
    <property type="molecule type" value="Genomic_DNA"/>
</dbReference>
<dbReference type="InterPro" id="IPR011990">
    <property type="entry name" value="TPR-like_helical_dom_sf"/>
</dbReference>
<name>A0ABY8JL60_9BRAD</name>
<sequence length="1026" mass="113095">MAGSTALSTRLDPEDLSEVIRGFQDACVQAIRRFDGFIARFMGDGVLAYFGYPRAHEDDAERAVRAGLALVDVISRLMLPTKVRLEVRVGIGSGLVVVGETVGEGSSQEQVVVGETPNLAARLQAIAEPNSVVIADGTRQLLGRLFDLEDLGPRFLKGMANPIPSWRVVGEHAAESRFEAGQAQRATGFFGREREVDLLMDRWVQAQNGEGQVILLSGEAGIGKSRIVAELQQKIDDDDHTRILYQCSPHHTNSPFYPVISQLERAAGIAPNDPAEAKLDKLEQVLRRSFPTIDHVAPLFATLLSLPCEGRYAALNLTPREQKERTLLALNELLGGLAKHRPVLFILEDAHWIDPTTLDLLMRTIDRLQRWPVLLIVTFRPEFEVPWGHHPNVTALALNRLERNHVTAMIDRLTDGKVLPADVRNEITAKTDGVPLFVEELTKAILGSGLLKEVADRYVLYGPLPPLAIPATLHDSLLARLDRLAPVREIAQIGAVIGREFSYQLLDAVTPVHDKVLADALNQLSKAELIFAKGGLPETTYIFKHALVQDAAYRSLLRSTRRQLHGRIAQAITELMPQIVETQPELLAHHYAQAGLIDDAIAYGLRAGRRSAARSANEEAITHYTKALELLGTKSAGGVERDRQELELLIALGVPTIAARGYMAADVESIYGRARDLCNSVTETPHRFTVLRGLWNSAFLRKPLLKAQELSAELLALADSQGDHTRRALAHRAQGCARFFSGEFESGWESFRQAIELWDVDNARAEILVYGEDPSVLCRAYGSWLTWFLGYPDKSSVLISKALADAERLSNPFIYAMALGLASALHVYRNEFSKALERADASAAICAAYGFPQWTAYAMIMRGRARAALGRADDGIAEMEQGWTDWQALGAELATTQMSVGLADACAKAGRIAAGLDHIKVAAEHARTFHELLLEAEIHRVRGELLLQRSATGDAEACLRRSIEIARSQKAKSLELRTAMGLARLWRHQNRQETAYGLLAPVYGWFSEGFDCPDLRDARALLDDLA</sequence>
<reference evidence="4 5" key="1">
    <citation type="submission" date="2023-04" db="EMBL/GenBank/DDBJ databases">
        <title>Australian commercial rhizobial inoculants.</title>
        <authorList>
            <person name="Kohlmeier M.G."/>
            <person name="O'Hara G.W."/>
            <person name="Colombi E."/>
            <person name="Ramsay J.P."/>
            <person name="Terpolilli J."/>
        </authorList>
    </citation>
    <scope>NUCLEOTIDE SEQUENCE [LARGE SCALE GENOMIC DNA]</scope>
    <source>
        <strain evidence="4 5">CB627</strain>
    </source>
</reference>
<accession>A0ABY8JL60</accession>
<evidence type="ECO:0000259" key="3">
    <source>
        <dbReference type="PROSITE" id="PS50125"/>
    </source>
</evidence>
<dbReference type="Pfam" id="PF00211">
    <property type="entry name" value="Guanylate_cyc"/>
    <property type="match status" value="1"/>
</dbReference>
<dbReference type="Proteomes" id="UP001221546">
    <property type="component" value="Chromosome"/>
</dbReference>
<dbReference type="InterPro" id="IPR027417">
    <property type="entry name" value="P-loop_NTPase"/>
</dbReference>
<evidence type="ECO:0000313" key="5">
    <source>
        <dbReference type="Proteomes" id="UP001221546"/>
    </source>
</evidence>
<dbReference type="PANTHER" id="PTHR16305">
    <property type="entry name" value="TESTICULAR SOLUBLE ADENYLYL CYCLASE"/>
    <property type="match status" value="1"/>
</dbReference>
<dbReference type="InterPro" id="IPR041664">
    <property type="entry name" value="AAA_16"/>
</dbReference>
<dbReference type="Gene3D" id="3.40.50.300">
    <property type="entry name" value="P-loop containing nucleotide triphosphate hydrolases"/>
    <property type="match status" value="1"/>
</dbReference>
<evidence type="ECO:0000256" key="1">
    <source>
        <dbReference type="ARBA" id="ARBA00022741"/>
    </source>
</evidence>
<keyword evidence="2" id="KW-0067">ATP-binding</keyword>
<dbReference type="PROSITE" id="PS50125">
    <property type="entry name" value="GUANYLATE_CYCLASE_2"/>
    <property type="match status" value="1"/>
</dbReference>
<keyword evidence="5" id="KW-1185">Reference proteome</keyword>
<dbReference type="RefSeq" id="WP_310885626.1">
    <property type="nucleotide sequence ID" value="NZ_CP121646.1"/>
</dbReference>
<dbReference type="SMART" id="SM00044">
    <property type="entry name" value="CYCc"/>
    <property type="match status" value="1"/>
</dbReference>
<evidence type="ECO:0000313" key="4">
    <source>
        <dbReference type="EMBL" id="WFU66186.1"/>
    </source>
</evidence>
<dbReference type="InterPro" id="IPR029787">
    <property type="entry name" value="Nucleotide_cyclase"/>
</dbReference>
<organism evidence="4 5">
    <name type="scientific">Bradyrhizobium brasilense</name>
    <dbReference type="NCBI Taxonomy" id="1419277"/>
    <lineage>
        <taxon>Bacteria</taxon>
        <taxon>Pseudomonadati</taxon>
        <taxon>Pseudomonadota</taxon>
        <taxon>Alphaproteobacteria</taxon>
        <taxon>Hyphomicrobiales</taxon>
        <taxon>Nitrobacteraceae</taxon>
        <taxon>Bradyrhizobium</taxon>
    </lineage>
</organism>
<dbReference type="InterPro" id="IPR001054">
    <property type="entry name" value="A/G_cyclase"/>
</dbReference>
<feature type="domain" description="Guanylate cyclase" evidence="3">
    <location>
        <begin position="1"/>
        <end position="124"/>
    </location>
</feature>
<dbReference type="Gene3D" id="3.30.70.1230">
    <property type="entry name" value="Nucleotide cyclase"/>
    <property type="match status" value="1"/>
</dbReference>
<dbReference type="CDD" id="cd07302">
    <property type="entry name" value="CHD"/>
    <property type="match status" value="1"/>
</dbReference>
<proteinExistence type="predicted"/>
<dbReference type="SUPFAM" id="SSF55073">
    <property type="entry name" value="Nucleotide cyclase"/>
    <property type="match status" value="1"/>
</dbReference>